<dbReference type="GO" id="GO:0006355">
    <property type="term" value="P:regulation of DNA-templated transcription"/>
    <property type="evidence" value="ECO:0007669"/>
    <property type="project" value="InterPro"/>
</dbReference>
<dbReference type="EMBL" id="CP144696">
    <property type="protein sequence ID" value="WVZ10864.1"/>
    <property type="molecule type" value="Genomic_DNA"/>
</dbReference>
<keyword evidence="5" id="KW-1185">Reference proteome</keyword>
<accession>A0AAQ3S0D9</accession>
<reference evidence="4 5" key="1">
    <citation type="journal article" date="2023" name="Life. Sci Alliance">
        <title>Evolutionary insights into 3D genome organization and epigenetic landscape of Vigna mungo.</title>
        <authorList>
            <person name="Junaid A."/>
            <person name="Singh B."/>
            <person name="Bhatia S."/>
        </authorList>
    </citation>
    <scope>NUCLEOTIDE SEQUENCE [LARGE SCALE GENOMIC DNA]</scope>
    <source>
        <strain evidence="4">Urdbean</strain>
    </source>
</reference>
<dbReference type="Pfam" id="PF08536">
    <property type="entry name" value="Whirly"/>
    <property type="match status" value="1"/>
</dbReference>
<evidence type="ECO:0000256" key="2">
    <source>
        <dbReference type="ARBA" id="ARBA00022946"/>
    </source>
</evidence>
<dbReference type="Gene3D" id="2.30.31.10">
    <property type="entry name" value="Transcriptional Coactivator Pc4, Chain A"/>
    <property type="match status" value="1"/>
</dbReference>
<evidence type="ECO:0000256" key="3">
    <source>
        <dbReference type="SAM" id="MobiDB-lite"/>
    </source>
</evidence>
<keyword evidence="2" id="KW-0809">Transit peptide</keyword>
<dbReference type="GO" id="GO:0003697">
    <property type="term" value="F:single-stranded DNA binding"/>
    <property type="evidence" value="ECO:0007669"/>
    <property type="project" value="InterPro"/>
</dbReference>
<sequence>MMNVARATDMDFVNKNRGWHGKEETLTRGYSSYKTSSNISGRIAPRNHGTREGANGIGPNTKGKSGEHNRSGPIDRGTRHLAYRDLLDRRKRGWNVMTRNAYEREEGDTDGERSALSLLNLGAKEVELPRTLKFEGKVHELHLFILINSEASHNFISKRLVEAMGWPWETIIDGRWAQVKNEKEDRGSFGRTVGKRGRTVAEWRGEDRRGVGRTVFSLSVSEMGTLISLGAMESWEFSRKTAKAKSNGIEVRKVLKVEPLLDATGHSFSLSVYKKPANMEEIEENIYLPITRAQLAVLRSIFNYIVPYLLGWNAFASTIKAEVYSQMNSANPRYNANNEWNR</sequence>
<dbReference type="InterPro" id="IPR013742">
    <property type="entry name" value="Whirly"/>
</dbReference>
<protein>
    <submittedName>
        <fullName evidence="4">Uncharacterized protein</fullName>
    </submittedName>
</protein>
<evidence type="ECO:0000313" key="4">
    <source>
        <dbReference type="EMBL" id="WVZ10864.1"/>
    </source>
</evidence>
<dbReference type="GO" id="GO:0006952">
    <property type="term" value="P:defense response"/>
    <property type="evidence" value="ECO:0007669"/>
    <property type="project" value="InterPro"/>
</dbReference>
<dbReference type="SUPFAM" id="SSF54447">
    <property type="entry name" value="ssDNA-binding transcriptional regulator domain"/>
    <property type="match status" value="1"/>
</dbReference>
<evidence type="ECO:0000313" key="5">
    <source>
        <dbReference type="Proteomes" id="UP001374535"/>
    </source>
</evidence>
<dbReference type="PANTHER" id="PTHR31745:SF2">
    <property type="entry name" value="SINGLE-STRANDED DNA-BINDING PROTEIN WHY1, CHLOROPLASTIC"/>
    <property type="match status" value="1"/>
</dbReference>
<comment type="similarity">
    <text evidence="1">Belongs to the Whirly family.</text>
</comment>
<dbReference type="Proteomes" id="UP001374535">
    <property type="component" value="Chromosome 5"/>
</dbReference>
<evidence type="ECO:0000256" key="1">
    <source>
        <dbReference type="ARBA" id="ARBA00006061"/>
    </source>
</evidence>
<dbReference type="AlphaFoldDB" id="A0AAQ3S0D9"/>
<dbReference type="PANTHER" id="PTHR31745">
    <property type="entry name" value="SINGLE-STRANDED DNA-BINDING PROTEIN WHY2, MITOCHONDRIAL"/>
    <property type="match status" value="1"/>
</dbReference>
<name>A0AAQ3S0D9_VIGMU</name>
<proteinExistence type="inferred from homology"/>
<feature type="region of interest" description="Disordered" evidence="3">
    <location>
        <begin position="32"/>
        <end position="76"/>
    </location>
</feature>
<dbReference type="InterPro" id="IPR009044">
    <property type="entry name" value="ssDNA-bd_transcriptional_reg"/>
</dbReference>
<organism evidence="4 5">
    <name type="scientific">Vigna mungo</name>
    <name type="common">Black gram</name>
    <name type="synonym">Phaseolus mungo</name>
    <dbReference type="NCBI Taxonomy" id="3915"/>
    <lineage>
        <taxon>Eukaryota</taxon>
        <taxon>Viridiplantae</taxon>
        <taxon>Streptophyta</taxon>
        <taxon>Embryophyta</taxon>
        <taxon>Tracheophyta</taxon>
        <taxon>Spermatophyta</taxon>
        <taxon>Magnoliopsida</taxon>
        <taxon>eudicotyledons</taxon>
        <taxon>Gunneridae</taxon>
        <taxon>Pentapetalae</taxon>
        <taxon>rosids</taxon>
        <taxon>fabids</taxon>
        <taxon>Fabales</taxon>
        <taxon>Fabaceae</taxon>
        <taxon>Papilionoideae</taxon>
        <taxon>50 kb inversion clade</taxon>
        <taxon>NPAAA clade</taxon>
        <taxon>indigoferoid/millettioid clade</taxon>
        <taxon>Phaseoleae</taxon>
        <taxon>Vigna</taxon>
    </lineage>
</organism>
<gene>
    <name evidence="4" type="ORF">V8G54_015394</name>
</gene>